<feature type="domain" description="C2H2-type" evidence="9">
    <location>
        <begin position="340"/>
        <end position="363"/>
    </location>
</feature>
<keyword evidence="2" id="KW-0479">Metal-binding</keyword>
<feature type="domain" description="C2H2-type" evidence="9">
    <location>
        <begin position="283"/>
        <end position="310"/>
    </location>
</feature>
<dbReference type="SUPFAM" id="SSF57667">
    <property type="entry name" value="beta-beta-alpha zinc fingers"/>
    <property type="match status" value="4"/>
</dbReference>
<dbReference type="PANTHER" id="PTHR16515">
    <property type="entry name" value="PR DOMAIN ZINC FINGER PROTEIN"/>
    <property type="match status" value="1"/>
</dbReference>
<keyword evidence="6" id="KW-0539">Nucleus</keyword>
<dbReference type="FunFam" id="3.30.160.60:FF:000100">
    <property type="entry name" value="Zinc finger 45-like"/>
    <property type="match status" value="1"/>
</dbReference>
<feature type="domain" description="C2H2-type" evidence="9">
    <location>
        <begin position="484"/>
        <end position="512"/>
    </location>
</feature>
<sequence length="533" mass="62311">MDCLICLDVNVIGPNCIAVDSEQWLKFNITNIIKKYLWPLEPIHSLSCICSDCWRELNGFHEFYTRVENAHNNKPLFLKPEIDPLIEDRDRYDFCVLEPEIDIDSHPQIKVECGEVSGNDCKSNEKKNENIAVQTWTAPALMDEDQNSDNESHNDIDSQNDTESTINPNNDVLETNQNERESHNKSNLEENKFSRTRLTKKVNKIDNPCIPKMELSEYDEFLKKHFEMKCAFCQQKFDEFRSLCNHYSSAHNEQGYALCCDKKFFRRPHLIDHINYHLNPEYFKCNICGKCWNNRQRLHNHLRIHGERDFSCDICGKKFVEGRHLETHKLVHVPESEKNFPCNECGKFYANEVALSRHKNSVHLNIYTKVCDICGQILPDASTFKTHMERHAGISVKCDECGLILANKRCLTLHKQRKHPVDGKRDYNCHICSRVSPTLKALKKHIHEVHETDYKFTCTICGKGFKRSDNFKSHMSTHTGSPLYRCPWCPRAFNSNGNMHKHRKTVHFVEWEKEQRKKYSGNLPPKYEAQCKS</sequence>
<dbReference type="GO" id="GO:0010468">
    <property type="term" value="P:regulation of gene expression"/>
    <property type="evidence" value="ECO:0007669"/>
    <property type="project" value="TreeGrafter"/>
</dbReference>
<proteinExistence type="predicted"/>
<dbReference type="InterPro" id="IPR013087">
    <property type="entry name" value="Znf_C2H2_type"/>
</dbReference>
<dbReference type="SMART" id="SM00355">
    <property type="entry name" value="ZnF_C2H2"/>
    <property type="match status" value="10"/>
</dbReference>
<dbReference type="KEGG" id="scac:106091826"/>
<dbReference type="Gene3D" id="3.40.1800.20">
    <property type="match status" value="1"/>
</dbReference>
<dbReference type="GO" id="GO:0003677">
    <property type="term" value="F:DNA binding"/>
    <property type="evidence" value="ECO:0007669"/>
    <property type="project" value="UniProtKB-KW"/>
</dbReference>
<evidence type="ECO:0000256" key="2">
    <source>
        <dbReference type="ARBA" id="ARBA00022723"/>
    </source>
</evidence>
<evidence type="ECO:0000256" key="4">
    <source>
        <dbReference type="ARBA" id="ARBA00022771"/>
    </source>
</evidence>
<reference evidence="10" key="1">
    <citation type="submission" date="2020-05" db="UniProtKB">
        <authorList>
            <consortium name="EnsemblMetazoa"/>
        </authorList>
    </citation>
    <scope>IDENTIFICATION</scope>
    <source>
        <strain evidence="10">USDA</strain>
    </source>
</reference>
<dbReference type="GO" id="GO:0008270">
    <property type="term" value="F:zinc ion binding"/>
    <property type="evidence" value="ECO:0007669"/>
    <property type="project" value="UniProtKB-KW"/>
</dbReference>
<protein>
    <recommendedName>
        <fullName evidence="9">C2H2-type domain-containing protein</fullName>
    </recommendedName>
</protein>
<dbReference type="InterPro" id="IPR050331">
    <property type="entry name" value="Zinc_finger"/>
</dbReference>
<dbReference type="SMART" id="SM00868">
    <property type="entry name" value="zf-AD"/>
    <property type="match status" value="1"/>
</dbReference>
<keyword evidence="4 7" id="KW-0863">Zinc-finger</keyword>
<evidence type="ECO:0000256" key="3">
    <source>
        <dbReference type="ARBA" id="ARBA00022737"/>
    </source>
</evidence>
<evidence type="ECO:0000256" key="6">
    <source>
        <dbReference type="ARBA" id="ARBA00023242"/>
    </source>
</evidence>
<feature type="region of interest" description="Disordered" evidence="8">
    <location>
        <begin position="138"/>
        <end position="193"/>
    </location>
</feature>
<dbReference type="Proteomes" id="UP000095300">
    <property type="component" value="Unassembled WGS sequence"/>
</dbReference>
<organism evidence="10 11">
    <name type="scientific">Stomoxys calcitrans</name>
    <name type="common">Stable fly</name>
    <name type="synonym">Conops calcitrans</name>
    <dbReference type="NCBI Taxonomy" id="35570"/>
    <lineage>
        <taxon>Eukaryota</taxon>
        <taxon>Metazoa</taxon>
        <taxon>Ecdysozoa</taxon>
        <taxon>Arthropoda</taxon>
        <taxon>Hexapoda</taxon>
        <taxon>Insecta</taxon>
        <taxon>Pterygota</taxon>
        <taxon>Neoptera</taxon>
        <taxon>Endopterygota</taxon>
        <taxon>Diptera</taxon>
        <taxon>Brachycera</taxon>
        <taxon>Muscomorpha</taxon>
        <taxon>Muscoidea</taxon>
        <taxon>Muscidae</taxon>
        <taxon>Stomoxys</taxon>
    </lineage>
</organism>
<dbReference type="PANTHER" id="PTHR16515:SF66">
    <property type="entry name" value="C2H2-TYPE DOMAIN-CONTAINING PROTEIN"/>
    <property type="match status" value="1"/>
</dbReference>
<gene>
    <name evidence="10" type="primary">106091826</name>
</gene>
<keyword evidence="11" id="KW-1185">Reference proteome</keyword>
<evidence type="ECO:0000256" key="8">
    <source>
        <dbReference type="SAM" id="MobiDB-lite"/>
    </source>
</evidence>
<accession>A0A1I8Q6K9</accession>
<dbReference type="Pfam" id="PF13912">
    <property type="entry name" value="zf-C2H2_6"/>
    <property type="match status" value="1"/>
</dbReference>
<dbReference type="Pfam" id="PF00096">
    <property type="entry name" value="zf-C2H2"/>
    <property type="match status" value="4"/>
</dbReference>
<feature type="compositionally biased region" description="Polar residues" evidence="8">
    <location>
        <begin position="157"/>
        <end position="176"/>
    </location>
</feature>
<dbReference type="PROSITE" id="PS00028">
    <property type="entry name" value="ZINC_FINGER_C2H2_1"/>
    <property type="match status" value="8"/>
</dbReference>
<dbReference type="PROSITE" id="PS50157">
    <property type="entry name" value="ZINC_FINGER_C2H2_2"/>
    <property type="match status" value="5"/>
</dbReference>
<dbReference type="InterPro" id="IPR036236">
    <property type="entry name" value="Znf_C2H2_sf"/>
</dbReference>
<evidence type="ECO:0000313" key="10">
    <source>
        <dbReference type="EnsemblMetazoa" id="SCAU014361-PA"/>
    </source>
</evidence>
<evidence type="ECO:0000256" key="5">
    <source>
        <dbReference type="ARBA" id="ARBA00022833"/>
    </source>
</evidence>
<keyword evidence="5" id="KW-0862">Zinc</keyword>
<dbReference type="InterPro" id="IPR012934">
    <property type="entry name" value="Znf_AD"/>
</dbReference>
<evidence type="ECO:0000313" key="11">
    <source>
        <dbReference type="Proteomes" id="UP000095300"/>
    </source>
</evidence>
<dbReference type="AlphaFoldDB" id="A0A1I8Q6K9"/>
<dbReference type="OrthoDB" id="3565419at2759"/>
<dbReference type="STRING" id="35570.A0A1I8Q6K9"/>
<dbReference type="VEuPathDB" id="VectorBase:SCAU014361"/>
<dbReference type="EnsemblMetazoa" id="SCAU014361-RA">
    <property type="protein sequence ID" value="SCAU014361-PA"/>
    <property type="gene ID" value="SCAU014361"/>
</dbReference>
<dbReference type="Gene3D" id="3.30.160.60">
    <property type="entry name" value="Classic Zinc Finger"/>
    <property type="match status" value="6"/>
</dbReference>
<feature type="compositionally biased region" description="Basic and acidic residues" evidence="8">
    <location>
        <begin position="177"/>
        <end position="193"/>
    </location>
</feature>
<evidence type="ECO:0000256" key="7">
    <source>
        <dbReference type="PROSITE-ProRule" id="PRU00042"/>
    </source>
</evidence>
<evidence type="ECO:0000256" key="1">
    <source>
        <dbReference type="ARBA" id="ARBA00004123"/>
    </source>
</evidence>
<name>A0A1I8Q6K9_STOCA</name>
<dbReference type="GO" id="GO:0005634">
    <property type="term" value="C:nucleus"/>
    <property type="evidence" value="ECO:0007669"/>
    <property type="project" value="UniProtKB-SubCell"/>
</dbReference>
<feature type="domain" description="C2H2-type" evidence="9">
    <location>
        <begin position="456"/>
        <end position="483"/>
    </location>
</feature>
<evidence type="ECO:0000259" key="9">
    <source>
        <dbReference type="PROSITE" id="PS50157"/>
    </source>
</evidence>
<keyword evidence="3" id="KW-0677">Repeat</keyword>
<comment type="subcellular location">
    <subcellularLocation>
        <location evidence="1">Nucleus</location>
    </subcellularLocation>
</comment>
<feature type="domain" description="C2H2-type" evidence="9">
    <location>
        <begin position="310"/>
        <end position="337"/>
    </location>
</feature>